<accession>A0ABS2GQ37</accession>
<keyword evidence="4 8" id="KW-0378">Hydrolase</keyword>
<evidence type="ECO:0000256" key="4">
    <source>
        <dbReference type="ARBA" id="ARBA00022801"/>
    </source>
</evidence>
<evidence type="ECO:0000313" key="12">
    <source>
        <dbReference type="EMBL" id="MBM6923669.1"/>
    </source>
</evidence>
<dbReference type="InterPro" id="IPR036187">
    <property type="entry name" value="DNA_mismatch_repair_MutS_sf"/>
</dbReference>
<evidence type="ECO:0000256" key="3">
    <source>
        <dbReference type="ARBA" id="ARBA00022741"/>
    </source>
</evidence>
<keyword evidence="1 8" id="KW-0540">Nuclease</keyword>
<evidence type="ECO:0000256" key="6">
    <source>
        <dbReference type="ARBA" id="ARBA00022884"/>
    </source>
</evidence>
<reference evidence="12 13" key="1">
    <citation type="journal article" date="2021" name="Sci. Rep.">
        <title>The distribution of antibiotic resistance genes in chicken gut microbiota commensals.</title>
        <authorList>
            <person name="Juricova H."/>
            <person name="Matiasovicova J."/>
            <person name="Kubasova T."/>
            <person name="Cejkova D."/>
            <person name="Rychlik I."/>
        </authorList>
    </citation>
    <scope>NUCLEOTIDE SEQUENCE [LARGE SCALE GENOMIC DNA]</scope>
    <source>
        <strain evidence="12 13">An564</strain>
    </source>
</reference>
<evidence type="ECO:0000256" key="10">
    <source>
        <dbReference type="SAM" id="MobiDB-lite"/>
    </source>
</evidence>
<evidence type="ECO:0000256" key="1">
    <source>
        <dbReference type="ARBA" id="ARBA00022722"/>
    </source>
</evidence>
<dbReference type="NCBIfam" id="TIGR01069">
    <property type="entry name" value="mutS2"/>
    <property type="match status" value="1"/>
</dbReference>
<keyword evidence="3 8" id="KW-0547">Nucleotide-binding</keyword>
<dbReference type="InterPro" id="IPR000432">
    <property type="entry name" value="DNA_mismatch_repair_MutS_C"/>
</dbReference>
<evidence type="ECO:0000313" key="13">
    <source>
        <dbReference type="Proteomes" id="UP000724149"/>
    </source>
</evidence>
<dbReference type="SMART" id="SM00534">
    <property type="entry name" value="MUTSac"/>
    <property type="match status" value="1"/>
</dbReference>
<keyword evidence="13" id="KW-1185">Reference proteome</keyword>
<dbReference type="HAMAP" id="MF_00092">
    <property type="entry name" value="MutS2"/>
    <property type="match status" value="1"/>
</dbReference>
<dbReference type="SUPFAM" id="SSF48334">
    <property type="entry name" value="DNA repair protein MutS, domain III"/>
    <property type="match status" value="1"/>
</dbReference>
<sequence>MSIQSKYITSLELDKVLAKLANETTCEAARLRALRLTPVTTEEEAVRLMAYTADANRLTNRYGTPTAQNVRDCTGSLERARLGAQLPIPELLSILHLLETIRRMIGWKKQSEEEVTALDYLFSCLTSFKSLEDELKGAILDEETLSDSASPVLAEIRRKIRNNQQKVRSQLDNMIRSSSYQKYLQDSIVTMRDGRYVVPVKAEYRSEVKGLVHDTSSSGATVFIEPMSVVEANNEIKVLESQEKKEIDRILYELSASVGSYAEAISRSYEVLVELDLYFAKSRLADKMKAAVPQITGDRKIKLIRARHPLIDPEKIVPVDVTLGIDFDTLVITGPNTGGKTVLLKTVGLLTLMMMCGLMIPAADGSSLSVFDEVLSDIGDEQSIEQSLSTFSAHMTNIVSILEVAGDSSLVLLDELGSGTDPVEGAALAISIIEKLRERDCRIMATTHYPEIKLYALETRGVVNGSCEFDVETLRPTYRLLIGVPGRSNAFAISEKLGLDPEIIDSARERISSENQRFEDVVSELETARQNLEKEYTSAHMLNQEAERLRQENQAYRERLEKEKEAEIEKAREKARSIVEQVRYQADQLMNELEELKKQKNSANFSEKAAKMRQSYRSGIRKLYDSADPVTGREKEKQNHNRALKRGDIVIIPEFNKEGTVLTDEDKDGYVMVQAGIIKTKAPAADLRLVDRSDRKVTVNNQKVSFKRNTAASGGGRGSSGSGRSSTEVDVRGMTTDEAIMEVDRFLDSCVLSHIGTVTVIHGKGTGTLRAAIQQHLKRHPSVRSFRTGVYGEGENGVTIVELK</sequence>
<dbReference type="Gene3D" id="3.30.1370.110">
    <property type="match status" value="1"/>
</dbReference>
<comment type="caution">
    <text evidence="12">The sequence shown here is derived from an EMBL/GenBank/DDBJ whole genome shotgun (WGS) entry which is preliminary data.</text>
</comment>
<feature type="domain" description="Smr" evidence="11">
    <location>
        <begin position="729"/>
        <end position="804"/>
    </location>
</feature>
<dbReference type="SUPFAM" id="SSF160443">
    <property type="entry name" value="SMR domain-like"/>
    <property type="match status" value="1"/>
</dbReference>
<keyword evidence="2 8" id="KW-0699">rRNA-binding</keyword>
<dbReference type="RefSeq" id="WP_204721176.1">
    <property type="nucleotide sequence ID" value="NZ_JACSNR010000007.1"/>
</dbReference>
<dbReference type="PROSITE" id="PS50828">
    <property type="entry name" value="SMR"/>
    <property type="match status" value="1"/>
</dbReference>
<keyword evidence="8 12" id="KW-0255">Endonuclease</keyword>
<keyword evidence="5 8" id="KW-0067">ATP-binding</keyword>
<dbReference type="EC" id="3.1.-.-" evidence="8"/>
<dbReference type="Proteomes" id="UP000724149">
    <property type="component" value="Unassembled WGS sequence"/>
</dbReference>
<dbReference type="InterPro" id="IPR036063">
    <property type="entry name" value="Smr_dom_sf"/>
</dbReference>
<dbReference type="Pfam" id="PF00488">
    <property type="entry name" value="MutS_V"/>
    <property type="match status" value="1"/>
</dbReference>
<evidence type="ECO:0000256" key="8">
    <source>
        <dbReference type="HAMAP-Rule" id="MF_00092"/>
    </source>
</evidence>
<comment type="function">
    <text evidence="8">Acts as a ribosome collision sensor, splitting the ribosome into its 2 subunits. Detects stalled/collided 70S ribosomes which it binds and splits by an ATP-hydrolysis driven conformational change. Acts upstream of the ribosome quality control system (RQC), a ribosome-associated complex that mediates the extraction of incompletely synthesized nascent chains from stalled ribosomes and their subsequent degradation. Probably generates substrates for RQC.</text>
</comment>
<evidence type="ECO:0000256" key="7">
    <source>
        <dbReference type="ARBA" id="ARBA00023125"/>
    </source>
</evidence>
<keyword evidence="9" id="KW-0175">Coiled coil</keyword>
<proteinExistence type="inferred from homology"/>
<evidence type="ECO:0000259" key="11">
    <source>
        <dbReference type="PROSITE" id="PS50828"/>
    </source>
</evidence>
<dbReference type="PANTHER" id="PTHR48466:SF2">
    <property type="entry name" value="OS10G0509000 PROTEIN"/>
    <property type="match status" value="1"/>
</dbReference>
<name>A0ABS2GQ37_9FIRM</name>
<evidence type="ECO:0000256" key="2">
    <source>
        <dbReference type="ARBA" id="ARBA00022730"/>
    </source>
</evidence>
<dbReference type="PROSITE" id="PS00486">
    <property type="entry name" value="DNA_MISMATCH_REPAIR_2"/>
    <property type="match status" value="1"/>
</dbReference>
<feature type="binding site" evidence="8">
    <location>
        <begin position="334"/>
        <end position="341"/>
    </location>
    <ligand>
        <name>ATP</name>
        <dbReference type="ChEBI" id="CHEBI:30616"/>
    </ligand>
</feature>
<dbReference type="InterPro" id="IPR005747">
    <property type="entry name" value="MutS2"/>
</dbReference>
<dbReference type="SMART" id="SM00463">
    <property type="entry name" value="SMR"/>
    <property type="match status" value="1"/>
</dbReference>
<gene>
    <name evidence="8" type="primary">mutS2</name>
    <name evidence="8" type="synonym">rqcU</name>
    <name evidence="12" type="ORF">H9X81_08205</name>
</gene>
<organism evidence="12 13">
    <name type="scientific">Hydrogenoanaerobacterium saccharovorans</name>
    <dbReference type="NCBI Taxonomy" id="474960"/>
    <lineage>
        <taxon>Bacteria</taxon>
        <taxon>Bacillati</taxon>
        <taxon>Bacillota</taxon>
        <taxon>Clostridia</taxon>
        <taxon>Eubacteriales</taxon>
        <taxon>Oscillospiraceae</taxon>
        <taxon>Hydrogenoanaerobacterium</taxon>
    </lineage>
</organism>
<evidence type="ECO:0000256" key="9">
    <source>
        <dbReference type="SAM" id="Coils"/>
    </source>
</evidence>
<dbReference type="InterPro" id="IPR007696">
    <property type="entry name" value="DNA_mismatch_repair_MutS_core"/>
</dbReference>
<dbReference type="SUPFAM" id="SSF52540">
    <property type="entry name" value="P-loop containing nucleoside triphosphate hydrolases"/>
    <property type="match status" value="1"/>
</dbReference>
<comment type="similarity">
    <text evidence="8">Belongs to the DNA mismatch repair MutS family. MutS2 subfamily.</text>
</comment>
<dbReference type="CDD" id="cd03280">
    <property type="entry name" value="ABC_MutS2"/>
    <property type="match status" value="1"/>
</dbReference>
<protein>
    <recommendedName>
        <fullName evidence="8">Endonuclease MutS2</fullName>
        <ecNumber evidence="8">3.1.-.-</ecNumber>
    </recommendedName>
    <alternativeName>
        <fullName evidence="8">Ribosome-associated protein quality control-upstream factor</fullName>
        <shortName evidence="8">RQC-upstream factor</shortName>
        <shortName evidence="8">RqcU</shortName>
        <ecNumber evidence="8">3.6.4.-</ecNumber>
    </alternativeName>
</protein>
<dbReference type="EC" id="3.6.4.-" evidence="8"/>
<dbReference type="InterPro" id="IPR027417">
    <property type="entry name" value="P-loop_NTPase"/>
</dbReference>
<dbReference type="PIRSF" id="PIRSF005814">
    <property type="entry name" value="MutS_YshD"/>
    <property type="match status" value="1"/>
</dbReference>
<dbReference type="Gene3D" id="3.40.50.300">
    <property type="entry name" value="P-loop containing nucleotide triphosphate hydrolases"/>
    <property type="match status" value="1"/>
</dbReference>
<dbReference type="InterPro" id="IPR046893">
    <property type="entry name" value="MSSS"/>
</dbReference>
<keyword evidence="7 8" id="KW-0238">DNA-binding</keyword>
<evidence type="ECO:0000256" key="5">
    <source>
        <dbReference type="ARBA" id="ARBA00022840"/>
    </source>
</evidence>
<dbReference type="InterPro" id="IPR002625">
    <property type="entry name" value="Smr_dom"/>
</dbReference>
<dbReference type="PANTHER" id="PTHR48466">
    <property type="entry name" value="OS10G0509000 PROTEIN-RELATED"/>
    <property type="match status" value="1"/>
</dbReference>
<feature type="coiled-coil region" evidence="9">
    <location>
        <begin position="508"/>
        <end position="606"/>
    </location>
</feature>
<dbReference type="Pfam" id="PF01713">
    <property type="entry name" value="Smr"/>
    <property type="match status" value="1"/>
</dbReference>
<comment type="subunit">
    <text evidence="8">Homodimer. Binds to stalled ribosomes, contacting rRNA.</text>
</comment>
<dbReference type="Pfam" id="PF20297">
    <property type="entry name" value="MSSS"/>
    <property type="match status" value="1"/>
</dbReference>
<comment type="function">
    <text evidence="8">Endonuclease that is involved in the suppression of homologous recombination and thus may have a key role in the control of bacterial genetic diversity.</text>
</comment>
<dbReference type="GO" id="GO:0004519">
    <property type="term" value="F:endonuclease activity"/>
    <property type="evidence" value="ECO:0007669"/>
    <property type="project" value="UniProtKB-KW"/>
</dbReference>
<dbReference type="EMBL" id="JACSNR010000007">
    <property type="protein sequence ID" value="MBM6923669.1"/>
    <property type="molecule type" value="Genomic_DNA"/>
</dbReference>
<keyword evidence="6 8" id="KW-0694">RNA-binding</keyword>
<feature type="region of interest" description="Disordered" evidence="10">
    <location>
        <begin position="705"/>
        <end position="730"/>
    </location>
</feature>
<dbReference type="InterPro" id="IPR045076">
    <property type="entry name" value="MutS"/>
</dbReference>
<dbReference type="SMART" id="SM00533">
    <property type="entry name" value="MUTSd"/>
    <property type="match status" value="1"/>
</dbReference>